<gene>
    <name evidence="2" type="ORF">NY014_00015</name>
</gene>
<dbReference type="RefSeq" id="WP_259412478.1">
    <property type="nucleotide sequence ID" value="NZ_JANWGH010000001.1"/>
</dbReference>
<organism evidence="2 3">
    <name type="scientific">Algoriphagus limi</name>
    <dbReference type="NCBI Taxonomy" id="2975273"/>
    <lineage>
        <taxon>Bacteria</taxon>
        <taxon>Pseudomonadati</taxon>
        <taxon>Bacteroidota</taxon>
        <taxon>Cytophagia</taxon>
        <taxon>Cytophagales</taxon>
        <taxon>Cyclobacteriaceae</taxon>
        <taxon>Algoriphagus</taxon>
    </lineage>
</organism>
<proteinExistence type="predicted"/>
<dbReference type="InterPro" id="IPR025381">
    <property type="entry name" value="DUF4296"/>
</dbReference>
<dbReference type="Pfam" id="PF14129">
    <property type="entry name" value="DUF4296"/>
    <property type="match status" value="1"/>
</dbReference>
<comment type="caution">
    <text evidence="2">The sequence shown here is derived from an EMBL/GenBank/DDBJ whole genome shotgun (WGS) entry which is preliminary data.</text>
</comment>
<accession>A0ABT2G0T9</accession>
<dbReference type="Proteomes" id="UP001206788">
    <property type="component" value="Unassembled WGS sequence"/>
</dbReference>
<evidence type="ECO:0000259" key="1">
    <source>
        <dbReference type="Pfam" id="PF14129"/>
    </source>
</evidence>
<dbReference type="PROSITE" id="PS51257">
    <property type="entry name" value="PROKAR_LIPOPROTEIN"/>
    <property type="match status" value="1"/>
</dbReference>
<keyword evidence="3" id="KW-1185">Reference proteome</keyword>
<dbReference type="EMBL" id="JANWGH010000001">
    <property type="protein sequence ID" value="MCS5488789.1"/>
    <property type="molecule type" value="Genomic_DNA"/>
</dbReference>
<evidence type="ECO:0000313" key="2">
    <source>
        <dbReference type="EMBL" id="MCS5488789.1"/>
    </source>
</evidence>
<reference evidence="2 3" key="1">
    <citation type="submission" date="2022-08" db="EMBL/GenBank/DDBJ databases">
        <title>Algoriphagus sp. CAU 1643 isolated from mud.</title>
        <authorList>
            <person name="Kim W."/>
        </authorList>
    </citation>
    <scope>NUCLEOTIDE SEQUENCE [LARGE SCALE GENOMIC DNA]</scope>
    <source>
        <strain evidence="2 3">CAU 1643</strain>
    </source>
</reference>
<evidence type="ECO:0000313" key="3">
    <source>
        <dbReference type="Proteomes" id="UP001206788"/>
    </source>
</evidence>
<name>A0ABT2G0T9_9BACT</name>
<sequence>MKSPIWAILLLFVILSCESKKKPSYVLSKEKMISVLIDIHLTEGIASALPISYDSSQTVYTLMEKEVFTKHQVSDSIFKESMRYYLQFPDQMDELYARVIDSLVVKESEKESEPDSQETF</sequence>
<feature type="domain" description="DUF4296" evidence="1">
    <location>
        <begin position="23"/>
        <end position="108"/>
    </location>
</feature>
<protein>
    <submittedName>
        <fullName evidence="2">DUF4296 domain-containing protein</fullName>
    </submittedName>
</protein>